<proteinExistence type="predicted"/>
<evidence type="ECO:0000313" key="2">
    <source>
        <dbReference type="EMBL" id="WBO20831.1"/>
    </source>
</evidence>
<dbReference type="InterPro" id="IPR001173">
    <property type="entry name" value="Glyco_trans_2-like"/>
</dbReference>
<evidence type="ECO:0000313" key="3">
    <source>
        <dbReference type="Proteomes" id="UP001210865"/>
    </source>
</evidence>
<dbReference type="CDD" id="cd00761">
    <property type="entry name" value="Glyco_tranf_GTA_type"/>
    <property type="match status" value="1"/>
</dbReference>
<sequence>MTLVSVVIPTFGRPELVCRAVRTALAQTVHDIEVIVVVDGDDPATRGALATIPDERLRVIAHAANRGAGAARDTGAAAAASDWIALLDDDDEWLPDKLAAQLAAAPAEPALLMTLSRVVGTAGAFVRPGEAYDERIPVDEWLFDRRTWTKGGESFLQSSSLMVPRALFGLIRFADMKQHDDWEFVVRAVKQHGHRLVTVAEPLVIYHVPDARLSLSRTHTWRRSISWALSLRAIMTERAMSGFFLTVAAQMAASFGQRDGFAPLLAAARRYGRPTPKQLFAFAYFYASPVRLRRSLRALMQGERG</sequence>
<feature type="domain" description="Glycosyltransferase 2-like" evidence="1">
    <location>
        <begin position="5"/>
        <end position="120"/>
    </location>
</feature>
<dbReference type="InterPro" id="IPR029044">
    <property type="entry name" value="Nucleotide-diphossugar_trans"/>
</dbReference>
<dbReference type="EMBL" id="CP115174">
    <property type="protein sequence ID" value="WBO20831.1"/>
    <property type="molecule type" value="Genomic_DNA"/>
</dbReference>
<dbReference type="Gene3D" id="3.90.550.10">
    <property type="entry name" value="Spore Coat Polysaccharide Biosynthesis Protein SpsA, Chain A"/>
    <property type="match status" value="1"/>
</dbReference>
<dbReference type="SUPFAM" id="SSF53448">
    <property type="entry name" value="Nucleotide-diphospho-sugar transferases"/>
    <property type="match status" value="1"/>
</dbReference>
<gene>
    <name evidence="2" type="ORF">PBT88_11470</name>
</gene>
<dbReference type="Proteomes" id="UP001210865">
    <property type="component" value="Chromosome"/>
</dbReference>
<dbReference type="PANTHER" id="PTHR43685:SF2">
    <property type="entry name" value="GLYCOSYLTRANSFERASE 2-LIKE DOMAIN-CONTAINING PROTEIN"/>
    <property type="match status" value="1"/>
</dbReference>
<dbReference type="Pfam" id="PF00535">
    <property type="entry name" value="Glycos_transf_2"/>
    <property type="match status" value="1"/>
</dbReference>
<reference evidence="2 3" key="1">
    <citation type="submission" date="2022-12" db="EMBL/GenBank/DDBJ databases">
        <title>Sphingomonas abieness sp. nov., an endophytic bacterium isolated from Abies koreana.</title>
        <authorList>
            <person name="Jiang L."/>
            <person name="Lee J."/>
        </authorList>
    </citation>
    <scope>NUCLEOTIDE SEQUENCE [LARGE SCALE GENOMIC DNA]</scope>
    <source>
        <strain evidence="3">PAMB 00755</strain>
    </source>
</reference>
<keyword evidence="3" id="KW-1185">Reference proteome</keyword>
<evidence type="ECO:0000259" key="1">
    <source>
        <dbReference type="Pfam" id="PF00535"/>
    </source>
</evidence>
<accession>A0ABY7NH03</accession>
<name>A0ABY7NH03_9SPHN</name>
<protein>
    <submittedName>
        <fullName evidence="2">Glycosyltransferase family A protein</fullName>
    </submittedName>
</protein>
<dbReference type="InterPro" id="IPR050834">
    <property type="entry name" value="Glycosyltransf_2"/>
</dbReference>
<dbReference type="PANTHER" id="PTHR43685">
    <property type="entry name" value="GLYCOSYLTRANSFERASE"/>
    <property type="match status" value="1"/>
</dbReference>
<organism evidence="2 3">
    <name type="scientific">Sphingomonas abietis</name>
    <dbReference type="NCBI Taxonomy" id="3012344"/>
    <lineage>
        <taxon>Bacteria</taxon>
        <taxon>Pseudomonadati</taxon>
        <taxon>Pseudomonadota</taxon>
        <taxon>Alphaproteobacteria</taxon>
        <taxon>Sphingomonadales</taxon>
        <taxon>Sphingomonadaceae</taxon>
        <taxon>Sphingomonas</taxon>
    </lineage>
</organism>
<dbReference type="RefSeq" id="WP_270075481.1">
    <property type="nucleotide sequence ID" value="NZ_CP115174.1"/>
</dbReference>